<dbReference type="Proteomes" id="UP000600877">
    <property type="component" value="Unassembled WGS sequence"/>
</dbReference>
<evidence type="ECO:0000313" key="1">
    <source>
        <dbReference type="EMBL" id="GGX96962.1"/>
    </source>
</evidence>
<dbReference type="Pfam" id="PF04463">
    <property type="entry name" value="2-thiour_desulf"/>
    <property type="match status" value="1"/>
</dbReference>
<reference evidence="2" key="1">
    <citation type="journal article" date="2019" name="Int. J. Syst. Evol. Microbiol.">
        <title>The Global Catalogue of Microorganisms (GCM) 10K type strain sequencing project: providing services to taxonomists for standard genome sequencing and annotation.</title>
        <authorList>
            <consortium name="The Broad Institute Genomics Platform"/>
            <consortium name="The Broad Institute Genome Sequencing Center for Infectious Disease"/>
            <person name="Wu L."/>
            <person name="Ma J."/>
        </authorList>
    </citation>
    <scope>NUCLEOTIDE SEQUENCE [LARGE SCALE GENOMIC DNA]</scope>
    <source>
        <strain evidence="2">KCTC 32041</strain>
    </source>
</reference>
<organism evidence="1 2">
    <name type="scientific">Vogesella alkaliphila</name>
    <dbReference type="NCBI Taxonomy" id="1193621"/>
    <lineage>
        <taxon>Bacteria</taxon>
        <taxon>Pseudomonadati</taxon>
        <taxon>Pseudomonadota</taxon>
        <taxon>Betaproteobacteria</taxon>
        <taxon>Neisseriales</taxon>
        <taxon>Chromobacteriaceae</taxon>
        <taxon>Vogesella</taxon>
    </lineage>
</organism>
<dbReference type="PANTHER" id="PTHR30087:SF1">
    <property type="entry name" value="HYPOTHETICAL CYTOSOLIC PROTEIN"/>
    <property type="match status" value="1"/>
</dbReference>
<dbReference type="EMBL" id="BMYW01000010">
    <property type="protein sequence ID" value="GGX96962.1"/>
    <property type="molecule type" value="Genomic_DNA"/>
</dbReference>
<accession>A0ABQ2YZA0</accession>
<gene>
    <name evidence="1" type="ORF">GCM10011290_25960</name>
</gene>
<evidence type="ECO:0000313" key="2">
    <source>
        <dbReference type="Proteomes" id="UP000600877"/>
    </source>
</evidence>
<sequence length="164" mass="17679">MNKPPLLISACLLGQPVRYDGHGKALLAPELFELTRRYQLFSICPECQGGLPTPRPAAEISGGDGGDVLDGRARVITQAGQDVSRAFIDGARQALDSAIQHGCRQALLKANSPSCGNRQIYRGHFDQQLQPGSGVTAALLQRHGINVFNENEMDGLLHPTKQQP</sequence>
<dbReference type="InterPro" id="IPR007553">
    <property type="entry name" value="2-thiour_desulf"/>
</dbReference>
<dbReference type="RefSeq" id="WP_189374859.1">
    <property type="nucleotide sequence ID" value="NZ_BMYW01000010.1"/>
</dbReference>
<keyword evidence="2" id="KW-1185">Reference proteome</keyword>
<evidence type="ECO:0008006" key="3">
    <source>
        <dbReference type="Google" id="ProtNLM"/>
    </source>
</evidence>
<proteinExistence type="predicted"/>
<name>A0ABQ2YZA0_9NEIS</name>
<dbReference type="PANTHER" id="PTHR30087">
    <property type="entry name" value="INNER MEMBRANE PROTEIN"/>
    <property type="match status" value="1"/>
</dbReference>
<comment type="caution">
    <text evidence="1">The sequence shown here is derived from an EMBL/GenBank/DDBJ whole genome shotgun (WGS) entry which is preliminary data.</text>
</comment>
<protein>
    <recommendedName>
        <fullName evidence="3">DUF523 domain-containing protein</fullName>
    </recommendedName>
</protein>